<dbReference type="PROSITE" id="PS51257">
    <property type="entry name" value="PROKAR_LIPOPROTEIN"/>
    <property type="match status" value="1"/>
</dbReference>
<evidence type="ECO:0000313" key="8">
    <source>
        <dbReference type="EMBL" id="MBA6153211.1"/>
    </source>
</evidence>
<dbReference type="EMBL" id="JACGLT010000007">
    <property type="protein sequence ID" value="MBA6153211.1"/>
    <property type="molecule type" value="Genomic_DNA"/>
</dbReference>
<dbReference type="CDD" id="cd08977">
    <property type="entry name" value="SusD"/>
    <property type="match status" value="1"/>
</dbReference>
<name>A0A7W2M5R2_9FLAO</name>
<proteinExistence type="inferred from homology"/>
<dbReference type="Pfam" id="PF14322">
    <property type="entry name" value="SusD-like_3"/>
    <property type="match status" value="1"/>
</dbReference>
<comment type="subcellular location">
    <subcellularLocation>
        <location evidence="1">Cell outer membrane</location>
    </subcellularLocation>
</comment>
<dbReference type="Pfam" id="PF07980">
    <property type="entry name" value="SusD_RagB"/>
    <property type="match status" value="1"/>
</dbReference>
<dbReference type="InterPro" id="IPR033985">
    <property type="entry name" value="SusD-like_N"/>
</dbReference>
<organism evidence="8 9">
    <name type="scientific">Gelidibacter maritimus</name>
    <dbReference type="NCBI Taxonomy" id="2761487"/>
    <lineage>
        <taxon>Bacteria</taxon>
        <taxon>Pseudomonadati</taxon>
        <taxon>Bacteroidota</taxon>
        <taxon>Flavobacteriia</taxon>
        <taxon>Flavobacteriales</taxon>
        <taxon>Flavobacteriaceae</taxon>
        <taxon>Gelidibacter</taxon>
    </lineage>
</organism>
<evidence type="ECO:0000256" key="2">
    <source>
        <dbReference type="ARBA" id="ARBA00006275"/>
    </source>
</evidence>
<dbReference type="InterPro" id="IPR011990">
    <property type="entry name" value="TPR-like_helical_dom_sf"/>
</dbReference>
<evidence type="ECO:0000256" key="5">
    <source>
        <dbReference type="ARBA" id="ARBA00023237"/>
    </source>
</evidence>
<keyword evidence="5" id="KW-0998">Cell outer membrane</keyword>
<evidence type="ECO:0000256" key="1">
    <source>
        <dbReference type="ARBA" id="ARBA00004442"/>
    </source>
</evidence>
<comment type="caution">
    <text evidence="8">The sequence shown here is derived from an EMBL/GenBank/DDBJ whole genome shotgun (WGS) entry which is preliminary data.</text>
</comment>
<protein>
    <submittedName>
        <fullName evidence="8">RagB/SusD family nutrient uptake outer membrane protein</fullName>
    </submittedName>
</protein>
<dbReference type="SUPFAM" id="SSF48452">
    <property type="entry name" value="TPR-like"/>
    <property type="match status" value="1"/>
</dbReference>
<keyword evidence="4" id="KW-0472">Membrane</keyword>
<reference evidence="8 9" key="1">
    <citation type="submission" date="2020-07" db="EMBL/GenBank/DDBJ databases">
        <title>Bacterium isolated from marine sediment.</title>
        <authorList>
            <person name="Shang D."/>
        </authorList>
    </citation>
    <scope>NUCLEOTIDE SEQUENCE [LARGE SCALE GENOMIC DNA]</scope>
    <source>
        <strain evidence="8 9">F6074</strain>
    </source>
</reference>
<feature type="domain" description="SusD-like N-terminal" evidence="7">
    <location>
        <begin position="21"/>
        <end position="196"/>
    </location>
</feature>
<evidence type="ECO:0000256" key="4">
    <source>
        <dbReference type="ARBA" id="ARBA00023136"/>
    </source>
</evidence>
<evidence type="ECO:0000259" key="7">
    <source>
        <dbReference type="Pfam" id="PF14322"/>
    </source>
</evidence>
<evidence type="ECO:0000259" key="6">
    <source>
        <dbReference type="Pfam" id="PF07980"/>
    </source>
</evidence>
<dbReference type="AlphaFoldDB" id="A0A7W2M5R2"/>
<dbReference type="GO" id="GO:0009279">
    <property type="term" value="C:cell outer membrane"/>
    <property type="evidence" value="ECO:0007669"/>
    <property type="project" value="UniProtKB-SubCell"/>
</dbReference>
<gene>
    <name evidence="8" type="ORF">H3Z82_10785</name>
</gene>
<dbReference type="InterPro" id="IPR012944">
    <property type="entry name" value="SusD_RagB_dom"/>
</dbReference>
<evidence type="ECO:0000256" key="3">
    <source>
        <dbReference type="ARBA" id="ARBA00022729"/>
    </source>
</evidence>
<comment type="similarity">
    <text evidence="2">Belongs to the SusD family.</text>
</comment>
<keyword evidence="3" id="KW-0732">Signal</keyword>
<dbReference type="RefSeq" id="WP_182205508.1">
    <property type="nucleotide sequence ID" value="NZ_JACGLT010000007.1"/>
</dbReference>
<dbReference type="Proteomes" id="UP000541857">
    <property type="component" value="Unassembled WGS sequence"/>
</dbReference>
<dbReference type="Gene3D" id="1.25.40.390">
    <property type="match status" value="1"/>
</dbReference>
<evidence type="ECO:0000313" key="9">
    <source>
        <dbReference type="Proteomes" id="UP000541857"/>
    </source>
</evidence>
<sequence length="502" mass="56243">MKKYIYILIAVVTFSSCSDELELTSPSELTVQGFWDTEEGAKAAHTGLYANLRASTGNLWLLGEMRSDIWGGRTFESPFNESLIENNITVATAPFGGWAGLYTRIHRVNDFIVNLPDVPFTNEAEKEHLLGQAYGLRALYYYTLLKTWGDVPIILEPLKEIDPSGLSKPRSPQADVMDLIKSDIAASLSSFGSDDSFWEGKKIFWSKAATLALKGDVYIWSGNLLGGGIPDFTEAKTALQEISSMGISLEPSISSLWGVPNEENDEFIFAVQYQQDEAETFYNSLTGRSTEINPQYNDEGASMSDYIIDGANRYGQSEKTILLLDDNDDDRKDATFVRLYIDDNGGSGYPTYNEPKYFGSIFNKFLGRVDGSVRIFDNDIPLYRYADVLLLLAEAKNFLGEDPSAEINLIRERAYGTDYDPITQDYVNGSETANANAILEERYKEFIGEGKRWWDLRRAGNSFVIDNISFLNPGDEYKLLLPITQDMIGRNPLLDQTTGYTD</sequence>
<accession>A0A7W2M5R2</accession>
<keyword evidence="9" id="KW-1185">Reference proteome</keyword>
<feature type="domain" description="RagB/SusD" evidence="6">
    <location>
        <begin position="266"/>
        <end position="500"/>
    </location>
</feature>